<dbReference type="Gene3D" id="3.40.1190.10">
    <property type="entry name" value="Mur-like, catalytic domain"/>
    <property type="match status" value="1"/>
</dbReference>
<evidence type="ECO:0000313" key="23">
    <source>
        <dbReference type="Proteomes" id="UP000005324"/>
    </source>
</evidence>
<dbReference type="Pfam" id="PF13493">
    <property type="entry name" value="DUF4118"/>
    <property type="match status" value="1"/>
</dbReference>
<comment type="function">
    <text evidence="17">Cell wall formation. Catalyzes the addition of glutamate to the nucleotide precursor UDP-N-acetylmuramoyl-L-alanine (UMA).</text>
</comment>
<keyword evidence="16 17" id="KW-0131">Cell cycle</keyword>
<dbReference type="PANTHER" id="PTHR43692">
    <property type="entry name" value="UDP-N-ACETYLMURAMOYLALANINE--D-GLUTAMATE LIGASE"/>
    <property type="match status" value="1"/>
</dbReference>
<comment type="subcellular location">
    <subcellularLocation>
        <location evidence="2 17">Cytoplasm</location>
    </subcellularLocation>
    <subcellularLocation>
        <location evidence="1">Membrane</location>
        <topology evidence="1">Multi-pass membrane protein</topology>
    </subcellularLocation>
</comment>
<feature type="domain" description="Mur ligase central" evidence="20">
    <location>
        <begin position="272"/>
        <end position="446"/>
    </location>
</feature>
<keyword evidence="14" id="KW-0902">Two-component regulatory system</keyword>
<evidence type="ECO:0000256" key="3">
    <source>
        <dbReference type="ARBA" id="ARBA00004752"/>
    </source>
</evidence>
<dbReference type="PANTHER" id="PTHR43692:SF1">
    <property type="entry name" value="UDP-N-ACETYLMURAMOYLALANINE--D-GLUTAMATE LIGASE"/>
    <property type="match status" value="1"/>
</dbReference>
<evidence type="ECO:0000256" key="5">
    <source>
        <dbReference type="ARBA" id="ARBA00022553"/>
    </source>
</evidence>
<keyword evidence="6 22" id="KW-0436">Ligase</keyword>
<dbReference type="SUPFAM" id="SSF53623">
    <property type="entry name" value="MurD-like peptide ligases, catalytic domain"/>
    <property type="match status" value="1"/>
</dbReference>
<keyword evidence="9 18" id="KW-0812">Transmembrane</keyword>
<dbReference type="Pfam" id="PF02875">
    <property type="entry name" value="Mur_ligase_C"/>
    <property type="match status" value="1"/>
</dbReference>
<keyword evidence="7 17" id="KW-0132">Cell division</keyword>
<protein>
    <recommendedName>
        <fullName evidence="17">UDP-N-acetylmuramoylalanine--D-glutamate ligase</fullName>
        <ecNumber evidence="17">6.3.2.9</ecNumber>
    </recommendedName>
</protein>
<gene>
    <name evidence="22" type="primary">murD</name>
    <name evidence="22" type="ORF">HMPREF0731_0978</name>
</gene>
<evidence type="ECO:0000256" key="6">
    <source>
        <dbReference type="ARBA" id="ARBA00022598"/>
    </source>
</evidence>
<dbReference type="GO" id="GO:0016301">
    <property type="term" value="F:kinase activity"/>
    <property type="evidence" value="ECO:0007669"/>
    <property type="project" value="UniProtKB-KW"/>
</dbReference>
<feature type="non-terminal residue" evidence="22">
    <location>
        <position position="1"/>
    </location>
</feature>
<evidence type="ECO:0000256" key="2">
    <source>
        <dbReference type="ARBA" id="ARBA00004496"/>
    </source>
</evidence>
<evidence type="ECO:0000256" key="14">
    <source>
        <dbReference type="ARBA" id="ARBA00023012"/>
    </source>
</evidence>
<dbReference type="EC" id="6.3.2.9" evidence="17"/>
<keyword evidence="12" id="KW-0067">ATP-binding</keyword>
<dbReference type="EMBL" id="ADVL01000164">
    <property type="protein sequence ID" value="EFH12803.1"/>
    <property type="molecule type" value="Genomic_DNA"/>
</dbReference>
<evidence type="ECO:0000313" key="22">
    <source>
        <dbReference type="EMBL" id="EFH12803.1"/>
    </source>
</evidence>
<dbReference type="GO" id="GO:0008764">
    <property type="term" value="F:UDP-N-acetylmuramoylalanine-D-glutamate ligase activity"/>
    <property type="evidence" value="ECO:0007669"/>
    <property type="project" value="UniProtKB-EC"/>
</dbReference>
<dbReference type="GO" id="GO:0000160">
    <property type="term" value="P:phosphorelay signal transduction system"/>
    <property type="evidence" value="ECO:0007669"/>
    <property type="project" value="UniProtKB-KW"/>
</dbReference>
<keyword evidence="10" id="KW-0547">Nucleotide-binding</keyword>
<dbReference type="Pfam" id="PF08245">
    <property type="entry name" value="Mur_ligase_M"/>
    <property type="match status" value="1"/>
</dbReference>
<proteinExistence type="inferred from homology"/>
<evidence type="ECO:0000256" key="16">
    <source>
        <dbReference type="ARBA" id="ARBA00023306"/>
    </source>
</evidence>
<organism evidence="22 23">
    <name type="scientific">Pseudoroseomonas cervicalis ATCC 49957</name>
    <dbReference type="NCBI Taxonomy" id="525371"/>
    <lineage>
        <taxon>Bacteria</taxon>
        <taxon>Pseudomonadati</taxon>
        <taxon>Pseudomonadota</taxon>
        <taxon>Alphaproteobacteria</taxon>
        <taxon>Acetobacterales</taxon>
        <taxon>Roseomonadaceae</taxon>
        <taxon>Roseomonas</taxon>
    </lineage>
</organism>
<dbReference type="GO" id="GO:0009252">
    <property type="term" value="P:peptidoglycan biosynthetic process"/>
    <property type="evidence" value="ECO:0007669"/>
    <property type="project" value="UniProtKB-UniPathway"/>
</dbReference>
<dbReference type="GO" id="GO:0051301">
    <property type="term" value="P:cell division"/>
    <property type="evidence" value="ECO:0007669"/>
    <property type="project" value="UniProtKB-KW"/>
</dbReference>
<evidence type="ECO:0000256" key="18">
    <source>
        <dbReference type="SAM" id="Phobius"/>
    </source>
</evidence>
<evidence type="ECO:0000259" key="20">
    <source>
        <dbReference type="Pfam" id="PF08245"/>
    </source>
</evidence>
<evidence type="ECO:0000256" key="15">
    <source>
        <dbReference type="ARBA" id="ARBA00023136"/>
    </source>
</evidence>
<dbReference type="InterPro" id="IPR038318">
    <property type="entry name" value="KdpD_sf"/>
</dbReference>
<comment type="catalytic activity">
    <reaction evidence="17">
        <text>UDP-N-acetyl-alpha-D-muramoyl-L-alanine + D-glutamate + ATP = UDP-N-acetyl-alpha-D-muramoyl-L-alanyl-D-glutamate + ADP + phosphate + H(+)</text>
        <dbReference type="Rhea" id="RHEA:16429"/>
        <dbReference type="ChEBI" id="CHEBI:15378"/>
        <dbReference type="ChEBI" id="CHEBI:29986"/>
        <dbReference type="ChEBI" id="CHEBI:30616"/>
        <dbReference type="ChEBI" id="CHEBI:43474"/>
        <dbReference type="ChEBI" id="CHEBI:83898"/>
        <dbReference type="ChEBI" id="CHEBI:83900"/>
        <dbReference type="ChEBI" id="CHEBI:456216"/>
        <dbReference type="EC" id="6.3.2.9"/>
    </reaction>
</comment>
<dbReference type="GO" id="GO:0005524">
    <property type="term" value="F:ATP binding"/>
    <property type="evidence" value="ECO:0007669"/>
    <property type="project" value="UniProtKB-KW"/>
</dbReference>
<feature type="transmembrane region" description="Helical" evidence="18">
    <location>
        <begin position="133"/>
        <end position="164"/>
    </location>
</feature>
<dbReference type="Gene3D" id="3.90.190.20">
    <property type="entry name" value="Mur ligase, C-terminal domain"/>
    <property type="match status" value="1"/>
</dbReference>
<feature type="transmembrane region" description="Helical" evidence="18">
    <location>
        <begin position="180"/>
        <end position="201"/>
    </location>
</feature>
<dbReference type="GO" id="GO:0004326">
    <property type="term" value="F:tetrahydrofolylpolyglutamate synthase activity"/>
    <property type="evidence" value="ECO:0007669"/>
    <property type="project" value="InterPro"/>
</dbReference>
<dbReference type="InterPro" id="IPR018109">
    <property type="entry name" value="Folylpolyglutamate_synth_CS"/>
</dbReference>
<feature type="transmembrane region" description="Helical" evidence="18">
    <location>
        <begin position="102"/>
        <end position="121"/>
    </location>
</feature>
<dbReference type="Proteomes" id="UP000005324">
    <property type="component" value="Unassembled WGS sequence"/>
</dbReference>
<evidence type="ECO:0000259" key="21">
    <source>
        <dbReference type="Pfam" id="PF13493"/>
    </source>
</evidence>
<dbReference type="InterPro" id="IPR036565">
    <property type="entry name" value="Mur-like_cat_sf"/>
</dbReference>
<dbReference type="AlphaFoldDB" id="D5RIR8"/>
<dbReference type="GO" id="GO:0008360">
    <property type="term" value="P:regulation of cell shape"/>
    <property type="evidence" value="ECO:0007669"/>
    <property type="project" value="UniProtKB-KW"/>
</dbReference>
<dbReference type="UniPathway" id="UPA00219"/>
<dbReference type="InterPro" id="IPR036615">
    <property type="entry name" value="Mur_ligase_C_dom_sf"/>
</dbReference>
<evidence type="ECO:0000256" key="1">
    <source>
        <dbReference type="ARBA" id="ARBA00004141"/>
    </source>
</evidence>
<dbReference type="PROSITE" id="PS01011">
    <property type="entry name" value="FOLYLPOLYGLU_SYNT_1"/>
    <property type="match status" value="1"/>
</dbReference>
<evidence type="ECO:0000256" key="4">
    <source>
        <dbReference type="ARBA" id="ARBA00022490"/>
    </source>
</evidence>
<keyword evidence="11" id="KW-0418">Kinase</keyword>
<reference evidence="22 23" key="1">
    <citation type="submission" date="2010-04" db="EMBL/GenBank/DDBJ databases">
        <authorList>
            <person name="Qin X."/>
            <person name="Bachman B."/>
            <person name="Battles P."/>
            <person name="Bell A."/>
            <person name="Bess C."/>
            <person name="Bickham C."/>
            <person name="Chaboub L."/>
            <person name="Chen D."/>
            <person name="Coyle M."/>
            <person name="Deiros D.R."/>
            <person name="Dinh H."/>
            <person name="Forbes L."/>
            <person name="Fowler G."/>
            <person name="Francisco L."/>
            <person name="Fu Q."/>
            <person name="Gubbala S."/>
            <person name="Hale W."/>
            <person name="Han Y."/>
            <person name="Hemphill L."/>
            <person name="Highlander S.K."/>
            <person name="Hirani K."/>
            <person name="Hogues M."/>
            <person name="Jackson L."/>
            <person name="Jakkamsetti A."/>
            <person name="Javaid M."/>
            <person name="Jiang H."/>
            <person name="Korchina V."/>
            <person name="Kovar C."/>
            <person name="Lara F."/>
            <person name="Lee S."/>
            <person name="Mata R."/>
            <person name="Mathew T."/>
            <person name="Moen C."/>
            <person name="Morales K."/>
            <person name="Munidasa M."/>
            <person name="Nazareth L."/>
            <person name="Ngo R."/>
            <person name="Nguyen L."/>
            <person name="Okwuonu G."/>
            <person name="Ongeri F."/>
            <person name="Patil S."/>
            <person name="Petrosino J."/>
            <person name="Pham C."/>
            <person name="Pham P."/>
            <person name="Pu L.-L."/>
            <person name="Puazo M."/>
            <person name="Raj R."/>
            <person name="Reid J."/>
            <person name="Rouhana J."/>
            <person name="Saada N."/>
            <person name="Shang Y."/>
            <person name="Simmons D."/>
            <person name="Thornton R."/>
            <person name="Warren J."/>
            <person name="Weissenberger G."/>
            <person name="Zhang J."/>
            <person name="Zhang L."/>
            <person name="Zhou C."/>
            <person name="Zhu D."/>
            <person name="Muzny D."/>
            <person name="Worley K."/>
            <person name="Gibbs R."/>
        </authorList>
    </citation>
    <scope>NUCLEOTIDE SEQUENCE [LARGE SCALE GENOMIC DNA]</scope>
    <source>
        <strain evidence="22 23">ATCC 49957</strain>
    </source>
</reference>
<dbReference type="InterPro" id="IPR005762">
    <property type="entry name" value="MurD"/>
</dbReference>
<dbReference type="InterPro" id="IPR013221">
    <property type="entry name" value="Mur_ligase_cen"/>
</dbReference>
<keyword evidence="13 18" id="KW-1133">Transmembrane helix</keyword>
<keyword evidence="8" id="KW-0808">Transferase</keyword>
<accession>D5RIR8</accession>
<evidence type="ECO:0000256" key="12">
    <source>
        <dbReference type="ARBA" id="ARBA00022840"/>
    </source>
</evidence>
<evidence type="ECO:0000256" key="10">
    <source>
        <dbReference type="ARBA" id="ARBA00022741"/>
    </source>
</evidence>
<evidence type="ECO:0000259" key="19">
    <source>
        <dbReference type="Pfam" id="PF02875"/>
    </source>
</evidence>
<dbReference type="SUPFAM" id="SSF53244">
    <property type="entry name" value="MurD-like peptide ligases, peptide-binding domain"/>
    <property type="match status" value="1"/>
</dbReference>
<dbReference type="GO" id="GO:0016020">
    <property type="term" value="C:membrane"/>
    <property type="evidence" value="ECO:0007669"/>
    <property type="project" value="UniProtKB-SubCell"/>
</dbReference>
<keyword evidence="17" id="KW-0133">Cell shape</keyword>
<comment type="pathway">
    <text evidence="3 17">Cell wall biogenesis; peptidoglycan biosynthesis.</text>
</comment>
<dbReference type="InterPro" id="IPR025201">
    <property type="entry name" value="KdpD_TM"/>
</dbReference>
<feature type="domain" description="Sensor protein KdpD transmembrane" evidence="21">
    <location>
        <begin position="104"/>
        <end position="210"/>
    </location>
</feature>
<dbReference type="HOGENOM" id="CLU_448760_0_0_5"/>
<keyword evidence="5" id="KW-0597">Phosphoprotein</keyword>
<name>D5RIR8_9PROT</name>
<dbReference type="HAMAP" id="MF_00639">
    <property type="entry name" value="MurD"/>
    <property type="match status" value="1"/>
</dbReference>
<dbReference type="RefSeq" id="WP_007004037.1">
    <property type="nucleotide sequence ID" value="NZ_GG770778.1"/>
</dbReference>
<dbReference type="InterPro" id="IPR004101">
    <property type="entry name" value="Mur_ligase_C"/>
</dbReference>
<evidence type="ECO:0000256" key="11">
    <source>
        <dbReference type="ARBA" id="ARBA00022777"/>
    </source>
</evidence>
<keyword evidence="4" id="KW-0963">Cytoplasm</keyword>
<feature type="domain" description="Mur ligase C-terminal" evidence="19">
    <location>
        <begin position="468"/>
        <end position="581"/>
    </location>
</feature>
<keyword evidence="15 18" id="KW-0472">Membrane</keyword>
<evidence type="ECO:0000256" key="9">
    <source>
        <dbReference type="ARBA" id="ARBA00022692"/>
    </source>
</evidence>
<dbReference type="GO" id="GO:0071555">
    <property type="term" value="P:cell wall organization"/>
    <property type="evidence" value="ECO:0007669"/>
    <property type="project" value="UniProtKB-KW"/>
</dbReference>
<evidence type="ECO:0000256" key="7">
    <source>
        <dbReference type="ARBA" id="ARBA00022618"/>
    </source>
</evidence>
<evidence type="ECO:0000256" key="13">
    <source>
        <dbReference type="ARBA" id="ARBA00022989"/>
    </source>
</evidence>
<evidence type="ECO:0000256" key="17">
    <source>
        <dbReference type="RuleBase" id="RU003664"/>
    </source>
</evidence>
<keyword evidence="17" id="KW-0573">Peptidoglycan synthesis</keyword>
<sequence length="608" mass="62854">SLAALDPAAALRLAEALGAEVETLVASDLPAAILAHARARNATHLVLGRGRPPRWRRLLGRTLSAALLRAARDFTLHMVPDPAAAPARPSAVPREREWPRGLAWALVPAGIALVVALGFAAEGWLPERMLGMVFLALTVAMSAAFGPWHAAASALLGFLCWNFFFLAPRYTLGIAEPADWLGLGTFALVALLLAGTTGRLGRSMRIARARMAALGRLVEFSRRLGGPGGLPELLPAVAEEAARAAGVPVLCDAELLYRAVRAAGSAARFVGITGTNGKSTTTALLHHLLARAGRAVAVGGNLGPAAIGLPILNQDGIYVLEMSSYMLERLAELRFDLGLMLNLTPDHIDRHGDMPGYAAAKAHLFDRQGGGDLAIIGMDDEWGPRFAEGRAARVVPISGHAPQPGGVWAEGRLLRDDQGPIADLDRAAALPGAHNAQNAAAAVAAALALGLGRAEIAAGLASFPGLPHRQERVGTRAGILFVNDSKATNADSAAPALASYGRVVWIAGGVPKQGGIEALAPLFPRIARAVLIGQAAEAFAATLARHGIPAELAGTLEAAVPAAFAAARAEGAGTVLLSPACASFDQFSGFEARGDAFRALVAALPEDA</sequence>
<dbReference type="Gene3D" id="1.20.120.620">
    <property type="entry name" value="Backbone structure of the membrane domain of e. Coli histidine kinase receptor kdpd"/>
    <property type="match status" value="1"/>
</dbReference>
<keyword evidence="17" id="KW-0961">Cell wall biogenesis/degradation</keyword>
<evidence type="ECO:0000256" key="8">
    <source>
        <dbReference type="ARBA" id="ARBA00022679"/>
    </source>
</evidence>
<dbReference type="NCBIfam" id="TIGR01087">
    <property type="entry name" value="murD"/>
    <property type="match status" value="1"/>
</dbReference>
<dbReference type="GO" id="GO:0005737">
    <property type="term" value="C:cytoplasm"/>
    <property type="evidence" value="ECO:0007669"/>
    <property type="project" value="UniProtKB-SubCell"/>
</dbReference>
<keyword evidence="23" id="KW-1185">Reference proteome</keyword>
<comment type="caution">
    <text evidence="22">The sequence shown here is derived from an EMBL/GenBank/DDBJ whole genome shotgun (WGS) entry which is preliminary data.</text>
</comment>